<proteinExistence type="predicted"/>
<dbReference type="AlphaFoldDB" id="A0A6C0BYI4"/>
<protein>
    <submittedName>
        <fullName evidence="2">Uncharacterized protein</fullName>
    </submittedName>
</protein>
<accession>A0A6C0BYI4</accession>
<reference evidence="2" key="1">
    <citation type="journal article" date="2020" name="Nature">
        <title>Giant virus diversity and host interactions through global metagenomics.</title>
        <authorList>
            <person name="Schulz F."/>
            <person name="Roux S."/>
            <person name="Paez-Espino D."/>
            <person name="Jungbluth S."/>
            <person name="Walsh D.A."/>
            <person name="Denef V.J."/>
            <person name="McMahon K.D."/>
            <person name="Konstantinidis K.T."/>
            <person name="Eloe-Fadrosh E.A."/>
            <person name="Kyrpides N.C."/>
            <person name="Woyke T."/>
        </authorList>
    </citation>
    <scope>NUCLEOTIDE SEQUENCE</scope>
    <source>
        <strain evidence="2">GVMAG-M-3300020169-51</strain>
    </source>
</reference>
<sequence length="100" mass="12004">MFFYGLLFSLIYSYLFLPRKSKHNPTIKVTIRPIIYNSMIFIPINKKYALHLHHWLIYLFIILFSFFINIPKIIIGFSLGLTIQGLSYNDSFYFIKKNPY</sequence>
<organism evidence="2">
    <name type="scientific">viral metagenome</name>
    <dbReference type="NCBI Taxonomy" id="1070528"/>
    <lineage>
        <taxon>unclassified sequences</taxon>
        <taxon>metagenomes</taxon>
        <taxon>organismal metagenomes</taxon>
    </lineage>
</organism>
<dbReference type="EMBL" id="MN739291">
    <property type="protein sequence ID" value="QHS97170.1"/>
    <property type="molecule type" value="Genomic_DNA"/>
</dbReference>
<evidence type="ECO:0000256" key="1">
    <source>
        <dbReference type="SAM" id="Phobius"/>
    </source>
</evidence>
<keyword evidence="1" id="KW-0812">Transmembrane</keyword>
<name>A0A6C0BYI4_9ZZZZ</name>
<keyword evidence="1" id="KW-0472">Membrane</keyword>
<feature type="transmembrane region" description="Helical" evidence="1">
    <location>
        <begin position="55"/>
        <end position="83"/>
    </location>
</feature>
<keyword evidence="1" id="KW-1133">Transmembrane helix</keyword>
<evidence type="ECO:0000313" key="2">
    <source>
        <dbReference type="EMBL" id="QHS97170.1"/>
    </source>
</evidence>